<dbReference type="InterPro" id="IPR029058">
    <property type="entry name" value="AB_hydrolase_fold"/>
</dbReference>
<proteinExistence type="inferred from homology"/>
<comment type="caution">
    <text evidence="5">The sequence shown here is derived from an EMBL/GenBank/DDBJ whole genome shotgun (WGS) entry which is preliminary data.</text>
</comment>
<evidence type="ECO:0000256" key="2">
    <source>
        <dbReference type="ARBA" id="ARBA00022801"/>
    </source>
</evidence>
<keyword evidence="2 5" id="KW-0378">Hydrolase</keyword>
<dbReference type="Pfam" id="PF07859">
    <property type="entry name" value="Abhydrolase_3"/>
    <property type="match status" value="1"/>
</dbReference>
<dbReference type="STRING" id="1077974.GOEFS_095_00550"/>
<evidence type="ECO:0000256" key="1">
    <source>
        <dbReference type="ARBA" id="ARBA00010515"/>
    </source>
</evidence>
<dbReference type="eggNOG" id="COG0657">
    <property type="taxonomic scope" value="Bacteria"/>
</dbReference>
<dbReference type="EMBL" id="BAEH01000095">
    <property type="protein sequence ID" value="GAB19820.1"/>
    <property type="molecule type" value="Genomic_DNA"/>
</dbReference>
<reference evidence="5 6" key="1">
    <citation type="submission" date="2011-12" db="EMBL/GenBank/DDBJ databases">
        <title>Whole genome shotgun sequence of Gordonia effusa NBRC 100432.</title>
        <authorList>
            <person name="Yoshida I."/>
            <person name="Takarada H."/>
            <person name="Hosoyama A."/>
            <person name="Tsuchikane K."/>
            <person name="Katsumata H."/>
            <person name="Yamazaki S."/>
            <person name="Fujita N."/>
        </authorList>
    </citation>
    <scope>NUCLEOTIDE SEQUENCE [LARGE SCALE GENOMIC DNA]</scope>
    <source>
        <strain evidence="5 6">NBRC 100432</strain>
    </source>
</reference>
<evidence type="ECO:0000313" key="6">
    <source>
        <dbReference type="Proteomes" id="UP000035034"/>
    </source>
</evidence>
<dbReference type="InterPro" id="IPR013094">
    <property type="entry name" value="AB_hydrolase_3"/>
</dbReference>
<dbReference type="PANTHER" id="PTHR48081:SF30">
    <property type="entry name" value="ACETYL-HYDROLASE LIPR-RELATED"/>
    <property type="match status" value="1"/>
</dbReference>
<dbReference type="AlphaFoldDB" id="H0R419"/>
<dbReference type="InterPro" id="IPR050300">
    <property type="entry name" value="GDXG_lipolytic_enzyme"/>
</dbReference>
<evidence type="ECO:0000313" key="5">
    <source>
        <dbReference type="EMBL" id="GAB19820.1"/>
    </source>
</evidence>
<evidence type="ECO:0000259" key="4">
    <source>
        <dbReference type="Pfam" id="PF07859"/>
    </source>
</evidence>
<sequence>MRGEWVFGPGVTRRSDPASTRIIYYLHGSGYVICSPRTHRGLVSRLSRRTARPVFSLDYRLGPRYRLPDGGDDAIRGYHWLLDLGYRAENIVVSGDSAGGHLALDLLADNHRTGTPQPGGMVLFSPLVDPSFALAVAHEATGVRDPYINAVAAQRILTLYTRDSGLDDPRATVPIEAGMSLPRTLIQFGGREVMGDDAREMYRQLVAAGGEAELQQWPDQGHVFQLFPFMTPEAKRAVSEAARFIREL</sequence>
<feature type="active site" evidence="3">
    <location>
        <position position="97"/>
    </location>
</feature>
<dbReference type="SUPFAM" id="SSF53474">
    <property type="entry name" value="alpha/beta-Hydrolases"/>
    <property type="match status" value="1"/>
</dbReference>
<comment type="similarity">
    <text evidence="1">Belongs to the 'GDXG' lipolytic enzyme family.</text>
</comment>
<feature type="domain" description="Alpha/beta hydrolase fold-3" evidence="4">
    <location>
        <begin position="24"/>
        <end position="225"/>
    </location>
</feature>
<dbReference type="InterPro" id="IPR033140">
    <property type="entry name" value="Lipase_GDXG_put_SER_AS"/>
</dbReference>
<organism evidence="5 6">
    <name type="scientific">Gordonia effusa NBRC 100432</name>
    <dbReference type="NCBI Taxonomy" id="1077974"/>
    <lineage>
        <taxon>Bacteria</taxon>
        <taxon>Bacillati</taxon>
        <taxon>Actinomycetota</taxon>
        <taxon>Actinomycetes</taxon>
        <taxon>Mycobacteriales</taxon>
        <taxon>Gordoniaceae</taxon>
        <taxon>Gordonia</taxon>
    </lineage>
</organism>
<keyword evidence="6" id="KW-1185">Reference proteome</keyword>
<dbReference type="PROSITE" id="PS01174">
    <property type="entry name" value="LIPASE_GDXG_SER"/>
    <property type="match status" value="1"/>
</dbReference>
<dbReference type="GO" id="GO:0004806">
    <property type="term" value="F:triacylglycerol lipase activity"/>
    <property type="evidence" value="ECO:0007669"/>
    <property type="project" value="TreeGrafter"/>
</dbReference>
<evidence type="ECO:0000256" key="3">
    <source>
        <dbReference type="PROSITE-ProRule" id="PRU10038"/>
    </source>
</evidence>
<dbReference type="PANTHER" id="PTHR48081">
    <property type="entry name" value="AB HYDROLASE SUPERFAMILY PROTEIN C4A8.06C"/>
    <property type="match status" value="1"/>
</dbReference>
<dbReference type="Gene3D" id="3.40.50.1820">
    <property type="entry name" value="alpha/beta hydrolase"/>
    <property type="match status" value="1"/>
</dbReference>
<gene>
    <name evidence="5" type="ORF">GOEFS_095_00550</name>
</gene>
<protein>
    <submittedName>
        <fullName evidence="5">Putative hydrolase</fullName>
    </submittedName>
</protein>
<name>H0R419_9ACTN</name>
<accession>H0R419</accession>
<dbReference type="Proteomes" id="UP000035034">
    <property type="component" value="Unassembled WGS sequence"/>
</dbReference>